<feature type="signal peptide" evidence="3">
    <location>
        <begin position="1"/>
        <end position="24"/>
    </location>
</feature>
<feature type="region of interest" description="Disordered" evidence="1">
    <location>
        <begin position="188"/>
        <end position="217"/>
    </location>
</feature>
<dbReference type="HOGENOM" id="CLU_1037364_0_0_10"/>
<name>W8F3X1_9BACT</name>
<reference evidence="4 5" key="1">
    <citation type="submission" date="2014-01" db="EMBL/GenBank/DDBJ databases">
        <title>Complete genome sequence of ionizing-radiation resistance bacterium Hymenobacter swuensis DY53.</title>
        <authorList>
            <person name="Jung J.-H."/>
            <person name="Jeong S.-W."/>
            <person name="Joe M.-H."/>
            <person name="Cho y.-j."/>
            <person name="Kim M.-K."/>
            <person name="Lim S.-Y."/>
        </authorList>
    </citation>
    <scope>NUCLEOTIDE SEQUENCE [LARGE SCALE GENOMIC DNA]</scope>
    <source>
        <strain evidence="4 5">DY53</strain>
    </source>
</reference>
<evidence type="ECO:0000256" key="2">
    <source>
        <dbReference type="SAM" id="Phobius"/>
    </source>
</evidence>
<dbReference type="KEGG" id="hsw:Hsw_3127"/>
<feature type="chain" id="PRO_5004908208" evidence="3">
    <location>
        <begin position="25"/>
        <end position="268"/>
    </location>
</feature>
<dbReference type="PROSITE" id="PS51257">
    <property type="entry name" value="PROKAR_LIPOPROTEIN"/>
    <property type="match status" value="1"/>
</dbReference>
<feature type="compositionally biased region" description="Basic residues" evidence="1">
    <location>
        <begin position="188"/>
        <end position="197"/>
    </location>
</feature>
<keyword evidence="3" id="KW-0732">Signal</keyword>
<evidence type="ECO:0000313" key="5">
    <source>
        <dbReference type="Proteomes" id="UP000019423"/>
    </source>
</evidence>
<accession>W8F3X1</accession>
<dbReference type="Proteomes" id="UP000019423">
    <property type="component" value="Chromosome"/>
</dbReference>
<evidence type="ECO:0000256" key="1">
    <source>
        <dbReference type="SAM" id="MobiDB-lite"/>
    </source>
</evidence>
<dbReference type="AlphaFoldDB" id="W8F3X1"/>
<dbReference type="EMBL" id="CP007145">
    <property type="protein sequence ID" value="AHJ98722.1"/>
    <property type="molecule type" value="Genomic_DNA"/>
</dbReference>
<feature type="transmembrane region" description="Helical" evidence="2">
    <location>
        <begin position="247"/>
        <end position="267"/>
    </location>
</feature>
<keyword evidence="5" id="KW-1185">Reference proteome</keyword>
<proteinExistence type="predicted"/>
<sequence>MRFVSWSILLLTVLVSGCQSSRFAAFRPDAPTYHVPTSSQPAPVVAAEPAVLEATTNSGTFMAEMPPSVSLRKRTTAALPAEQKSAAVTAPDTLYGRPVGRGWPQAASTPDVFPKTDSSVPDPATTTVNVIGGTLVAAGLVTLVVNADSDSGSGTDWGRLFLGLIALSAIPIGVALLLYQGKNGRQRLKREARRQARKGTVPDATAAPASSESGPSDRPLRRIGIGLLLGGAVLLAVGALLSPYGLLFFGLPGLILLIAGLIVSVSAI</sequence>
<evidence type="ECO:0000313" key="4">
    <source>
        <dbReference type="EMBL" id="AHJ98722.1"/>
    </source>
</evidence>
<protein>
    <submittedName>
        <fullName evidence="4">Uncharacterized protein</fullName>
    </submittedName>
</protein>
<keyword evidence="2" id="KW-0472">Membrane</keyword>
<gene>
    <name evidence="4" type="ORF">Hsw_3127</name>
</gene>
<evidence type="ECO:0000256" key="3">
    <source>
        <dbReference type="SAM" id="SignalP"/>
    </source>
</evidence>
<keyword evidence="2" id="KW-1133">Transmembrane helix</keyword>
<dbReference type="PATRIC" id="fig|1227739.3.peg.3299"/>
<feature type="transmembrane region" description="Helical" evidence="2">
    <location>
        <begin position="157"/>
        <end position="179"/>
    </location>
</feature>
<feature type="transmembrane region" description="Helical" evidence="2">
    <location>
        <begin position="223"/>
        <end position="241"/>
    </location>
</feature>
<keyword evidence="2" id="KW-0812">Transmembrane</keyword>
<organism evidence="4 5">
    <name type="scientific">Hymenobacter swuensis DY53</name>
    <dbReference type="NCBI Taxonomy" id="1227739"/>
    <lineage>
        <taxon>Bacteria</taxon>
        <taxon>Pseudomonadati</taxon>
        <taxon>Bacteroidota</taxon>
        <taxon>Cytophagia</taxon>
        <taxon>Cytophagales</taxon>
        <taxon>Hymenobacteraceae</taxon>
        <taxon>Hymenobacter</taxon>
    </lineage>
</organism>